<dbReference type="Proteomes" id="UP000233551">
    <property type="component" value="Unassembled WGS sequence"/>
</dbReference>
<protein>
    <submittedName>
        <fullName evidence="2">Uncharacterized protein</fullName>
    </submittedName>
</protein>
<proteinExistence type="predicted"/>
<feature type="region of interest" description="Disordered" evidence="1">
    <location>
        <begin position="50"/>
        <end position="80"/>
    </location>
</feature>
<organism evidence="2 3">
    <name type="scientific">Punica granatum</name>
    <name type="common">Pomegranate</name>
    <dbReference type="NCBI Taxonomy" id="22663"/>
    <lineage>
        <taxon>Eukaryota</taxon>
        <taxon>Viridiplantae</taxon>
        <taxon>Streptophyta</taxon>
        <taxon>Embryophyta</taxon>
        <taxon>Tracheophyta</taxon>
        <taxon>Spermatophyta</taxon>
        <taxon>Magnoliopsida</taxon>
        <taxon>eudicotyledons</taxon>
        <taxon>Gunneridae</taxon>
        <taxon>Pentapetalae</taxon>
        <taxon>rosids</taxon>
        <taxon>malvids</taxon>
        <taxon>Myrtales</taxon>
        <taxon>Lythraceae</taxon>
        <taxon>Punica</taxon>
    </lineage>
</organism>
<dbReference type="EMBL" id="PGOL01001466">
    <property type="protein sequence ID" value="PKI57922.1"/>
    <property type="molecule type" value="Genomic_DNA"/>
</dbReference>
<evidence type="ECO:0000256" key="1">
    <source>
        <dbReference type="SAM" id="MobiDB-lite"/>
    </source>
</evidence>
<evidence type="ECO:0000313" key="2">
    <source>
        <dbReference type="EMBL" id="PKI57922.1"/>
    </source>
</evidence>
<feature type="compositionally biased region" description="Basic and acidic residues" evidence="1">
    <location>
        <begin position="50"/>
        <end position="61"/>
    </location>
</feature>
<feature type="region of interest" description="Disordered" evidence="1">
    <location>
        <begin position="1"/>
        <end position="21"/>
    </location>
</feature>
<comment type="caution">
    <text evidence="2">The sequence shown here is derived from an EMBL/GenBank/DDBJ whole genome shotgun (WGS) entry which is preliminary data.</text>
</comment>
<gene>
    <name evidence="2" type="ORF">CRG98_021671</name>
</gene>
<name>A0A2I0JNS3_PUNGR</name>
<evidence type="ECO:0000313" key="3">
    <source>
        <dbReference type="Proteomes" id="UP000233551"/>
    </source>
</evidence>
<accession>A0A2I0JNS3</accession>
<keyword evidence="3" id="KW-1185">Reference proteome</keyword>
<reference evidence="2 3" key="1">
    <citation type="submission" date="2017-11" db="EMBL/GenBank/DDBJ databases">
        <title>De-novo sequencing of pomegranate (Punica granatum L.) genome.</title>
        <authorList>
            <person name="Akparov Z."/>
            <person name="Amiraslanov A."/>
            <person name="Hajiyeva S."/>
            <person name="Abbasov M."/>
            <person name="Kaur K."/>
            <person name="Hamwieh A."/>
            <person name="Solovyev V."/>
            <person name="Salamov A."/>
            <person name="Braich B."/>
            <person name="Kosarev P."/>
            <person name="Mahmoud A."/>
            <person name="Hajiyev E."/>
            <person name="Babayeva S."/>
            <person name="Izzatullayeva V."/>
            <person name="Mammadov A."/>
            <person name="Mammadov A."/>
            <person name="Sharifova S."/>
            <person name="Ojaghi J."/>
            <person name="Eynullazada K."/>
            <person name="Bayramov B."/>
            <person name="Abdulazimova A."/>
            <person name="Shahmuradov I."/>
        </authorList>
    </citation>
    <scope>NUCLEOTIDE SEQUENCE [LARGE SCALE GENOMIC DNA]</scope>
    <source>
        <strain evidence="3">cv. AG2017</strain>
        <tissue evidence="2">Leaf</tissue>
    </source>
</reference>
<dbReference type="AlphaFoldDB" id="A0A2I0JNS3"/>
<sequence length="129" mass="14316">MGSEKCKNSGNDLSRGKEAIHGLRKPRGAFSHLPWGEAERLLWLTRANKPRDARKVEESRKNGFGKSILPLGTNRPESVKSSRRQTRLVVLLVGAVPVDQDGIFARGQLRWIPKRLRIASTVISGGEHA</sequence>